<dbReference type="Proteomes" id="UP000007800">
    <property type="component" value="Unassembled WGS sequence"/>
</dbReference>
<evidence type="ECO:0000313" key="1">
    <source>
        <dbReference type="EMBL" id="EER06285.1"/>
    </source>
</evidence>
<proteinExistence type="predicted"/>
<accession>C5LA29</accession>
<dbReference type="AlphaFoldDB" id="C5LA29"/>
<dbReference type="RefSeq" id="XP_002774469.1">
    <property type="nucleotide sequence ID" value="XM_002774423.1"/>
</dbReference>
<dbReference type="OrthoDB" id="283815at2759"/>
<evidence type="ECO:0000313" key="2">
    <source>
        <dbReference type="Proteomes" id="UP000007800"/>
    </source>
</evidence>
<dbReference type="GeneID" id="9065247"/>
<name>C5LA29_PERM5</name>
<feature type="non-terminal residue" evidence="1">
    <location>
        <position position="1"/>
    </location>
</feature>
<organism evidence="2">
    <name type="scientific">Perkinsus marinus (strain ATCC 50983 / TXsc)</name>
    <dbReference type="NCBI Taxonomy" id="423536"/>
    <lineage>
        <taxon>Eukaryota</taxon>
        <taxon>Sar</taxon>
        <taxon>Alveolata</taxon>
        <taxon>Perkinsozoa</taxon>
        <taxon>Perkinsea</taxon>
        <taxon>Perkinsida</taxon>
        <taxon>Perkinsidae</taxon>
        <taxon>Perkinsus</taxon>
    </lineage>
</organism>
<protein>
    <submittedName>
        <fullName evidence="1">Uncharacterized protein</fullName>
    </submittedName>
</protein>
<reference evidence="1 2" key="1">
    <citation type="submission" date="2008-07" db="EMBL/GenBank/DDBJ databases">
        <authorList>
            <person name="El-Sayed N."/>
            <person name="Caler E."/>
            <person name="Inman J."/>
            <person name="Amedeo P."/>
            <person name="Hass B."/>
            <person name="Wortman J."/>
        </authorList>
    </citation>
    <scope>NUCLEOTIDE SEQUENCE [LARGE SCALE GENOMIC DNA]</scope>
    <source>
        <strain evidence="2">ATCC 50983 / TXsc</strain>
    </source>
</reference>
<feature type="non-terminal residue" evidence="1">
    <location>
        <position position="109"/>
    </location>
</feature>
<gene>
    <name evidence="1" type="ORF">Pmar_PMAR006050</name>
</gene>
<keyword evidence="2" id="KW-1185">Reference proteome</keyword>
<dbReference type="EMBL" id="GG680729">
    <property type="protein sequence ID" value="EER06285.1"/>
    <property type="molecule type" value="Genomic_DNA"/>
</dbReference>
<sequence length="109" mass="12282">ILFPPGSTIADLRQAKHDGPLQTISSPSRCRLASRRSFRHASKCKKLLLKSQILPDHSQPYSMRAYASDFIPLCMLRDGRGGTRPTMPVGEDSLKFYLTLRNPRSEPIE</sequence>
<dbReference type="InParanoid" id="C5LA29"/>